<keyword evidence="2" id="KW-1185">Reference proteome</keyword>
<dbReference type="Proteomes" id="UP001206128">
    <property type="component" value="Unassembled WGS sequence"/>
</dbReference>
<gene>
    <name evidence="1" type="ORF">LX83_000559</name>
</gene>
<accession>A0AAE3GA78</accession>
<dbReference type="EMBL" id="JAMTCK010000001">
    <property type="protein sequence ID" value="MCP2163719.1"/>
    <property type="molecule type" value="Genomic_DNA"/>
</dbReference>
<dbReference type="AlphaFoldDB" id="A0AAE3GA78"/>
<proteinExistence type="predicted"/>
<comment type="caution">
    <text evidence="1">The sequence shown here is derived from an EMBL/GenBank/DDBJ whole genome shotgun (WGS) entry which is preliminary data.</text>
</comment>
<evidence type="ECO:0000313" key="1">
    <source>
        <dbReference type="EMBL" id="MCP2163719.1"/>
    </source>
</evidence>
<evidence type="ECO:0000313" key="2">
    <source>
        <dbReference type="Proteomes" id="UP001206128"/>
    </source>
</evidence>
<name>A0AAE3GA78_9PSEU</name>
<organism evidence="1 2">
    <name type="scientific">Goodfellowiella coeruleoviolacea</name>
    <dbReference type="NCBI Taxonomy" id="334858"/>
    <lineage>
        <taxon>Bacteria</taxon>
        <taxon>Bacillati</taxon>
        <taxon>Actinomycetota</taxon>
        <taxon>Actinomycetes</taxon>
        <taxon>Pseudonocardiales</taxon>
        <taxon>Pseudonocardiaceae</taxon>
        <taxon>Goodfellowiella</taxon>
    </lineage>
</organism>
<protein>
    <submittedName>
        <fullName evidence="1">Uncharacterized protein</fullName>
    </submittedName>
</protein>
<sequence length="91" mass="9940">MRRCHKTRADLGTVEWAIRPSWCDHPHHSTDIRRIAMRSGVAGRAATGQRAVTGTRRLVPGTTVGCVWMGTWAVSGMTRIGMIATTAAPIR</sequence>
<reference evidence="1" key="1">
    <citation type="submission" date="2022-06" db="EMBL/GenBank/DDBJ databases">
        <title>Genomic Encyclopedia of Archaeal and Bacterial Type Strains, Phase II (KMG-II): from individual species to whole genera.</title>
        <authorList>
            <person name="Goeker M."/>
        </authorList>
    </citation>
    <scope>NUCLEOTIDE SEQUENCE</scope>
    <source>
        <strain evidence="1">DSM 43935</strain>
    </source>
</reference>